<accession>A0A7Z7Y9X6</accession>
<dbReference type="PANTHER" id="PTHR35861:SF1">
    <property type="entry name" value="PHAGE TAIL SHEATH PROTEIN"/>
    <property type="match status" value="1"/>
</dbReference>
<dbReference type="Proteomes" id="UP000294145">
    <property type="component" value="Unassembled WGS sequence"/>
</dbReference>
<dbReference type="InterPro" id="IPR020287">
    <property type="entry name" value="Tail_sheath_C"/>
</dbReference>
<name>A0A7Z7Y9X6_VIBCL</name>
<evidence type="ECO:0000259" key="2">
    <source>
        <dbReference type="Pfam" id="PF17482"/>
    </source>
</evidence>
<comment type="similarity">
    <text evidence="1">Belongs to the myoviridae tail sheath protein family.</text>
</comment>
<gene>
    <name evidence="3" type="ORF">EYB64_16325</name>
</gene>
<dbReference type="RefSeq" id="WP_154813899.1">
    <property type="nucleotide sequence ID" value="NZ_SISP01000032.1"/>
</dbReference>
<protein>
    <submittedName>
        <fullName evidence="3">Phage tail protein</fullName>
    </submittedName>
</protein>
<dbReference type="PANTHER" id="PTHR35861">
    <property type="match status" value="1"/>
</dbReference>
<reference evidence="3 4" key="1">
    <citation type="submission" date="2019-02" db="EMBL/GenBank/DDBJ databases">
        <title>Genomic plasticity associated with the antimicrobial resistance in Vibrio cholerae.</title>
        <authorList>
            <person name="Verma J."/>
            <person name="Bag S."/>
            <person name="Saha B."/>
            <person name="Kumar P."/>
            <person name="Ghosh T.S."/>
            <person name="Dayal M."/>
            <person name="Senapati T."/>
            <person name="Mehra S."/>
            <person name="Dey P."/>
            <person name="Desigamani A."/>
            <person name="Kumar D."/>
            <person name="Rana P."/>
            <person name="Kumar B."/>
            <person name="Maiti T.K."/>
            <person name="Sharma N.C."/>
            <person name="Bhadra R.K."/>
            <person name="Mutreja A."/>
            <person name="Nair G.B."/>
            <person name="Ramamurthy T."/>
            <person name="Das B."/>
        </authorList>
    </citation>
    <scope>NUCLEOTIDE SEQUENCE [LARGE SCALE GENOMIC DNA]</scope>
    <source>
        <strain evidence="3 4">IDH06781</strain>
    </source>
</reference>
<evidence type="ECO:0000313" key="3">
    <source>
        <dbReference type="EMBL" id="TBM39803.1"/>
    </source>
</evidence>
<organism evidence="3 4">
    <name type="scientific">Vibrio cholerae</name>
    <dbReference type="NCBI Taxonomy" id="666"/>
    <lineage>
        <taxon>Bacteria</taxon>
        <taxon>Pseudomonadati</taxon>
        <taxon>Pseudomonadota</taxon>
        <taxon>Gammaproteobacteria</taxon>
        <taxon>Vibrionales</taxon>
        <taxon>Vibrionaceae</taxon>
        <taxon>Vibrio</taxon>
    </lineage>
</organism>
<sequence length="495" mass="52566">MSQGNYFHGVETFYIKDGNRPITVLAASTIGLVATAPNASVAKAATLTLGEEDSALTFEAVNAGIRGNGISIELIDPAANDAQLSVTVSGEKITVALATSAEGAITSTATEVAAKINADDAANDLVSVSASGDGSGVVDYAYLTYLTGGEDEAFPLNVPTLVTSDKMIVKAGEGGTLKNALKDIYSQVGAVCIVIRVAEGQDENTTKANVIGTLDPQSGSATGLKALESAEGKLGVRPRLIIAPEFSHLKGVGEEVERVAKNLNATPIIDSDHFAGYSAIVQRARQFAEALFVHGGIELFDADQKANVKRHASALVAGHIVRVDNEEGYWNTPSNRKISGIQGTAVDVPYVSAGPGAISCLANQFNSNNICTIVNKQGGWVFWGSRLTNGMMLPHQRIRYIVGDSILYAHDDAVDQLITKNYVESVTGRVNSFLRRLVNRQVISGGLCWADKEVNIDAIGTGQVFFDYDLGFYDVAERVTFRQHVNNTYNEAIFG</sequence>
<dbReference type="EMBL" id="SISP01000032">
    <property type="protein sequence ID" value="TBM39803.1"/>
    <property type="molecule type" value="Genomic_DNA"/>
</dbReference>
<dbReference type="AlphaFoldDB" id="A0A7Z7Y9X6"/>
<dbReference type="InterPro" id="IPR052042">
    <property type="entry name" value="Tail_sheath_structural"/>
</dbReference>
<evidence type="ECO:0000256" key="1">
    <source>
        <dbReference type="ARBA" id="ARBA00008005"/>
    </source>
</evidence>
<evidence type="ECO:0000313" key="4">
    <source>
        <dbReference type="Proteomes" id="UP000294145"/>
    </source>
</evidence>
<feature type="domain" description="Tail sheath protein C-terminal" evidence="2">
    <location>
        <begin position="401"/>
        <end position="485"/>
    </location>
</feature>
<proteinExistence type="inferred from homology"/>
<dbReference type="Pfam" id="PF17482">
    <property type="entry name" value="Phage_sheath_1C"/>
    <property type="match status" value="1"/>
</dbReference>
<comment type="caution">
    <text evidence="3">The sequence shown here is derived from an EMBL/GenBank/DDBJ whole genome shotgun (WGS) entry which is preliminary data.</text>
</comment>